<feature type="domain" description="HTH marR-type" evidence="1">
    <location>
        <begin position="33"/>
        <end position="66"/>
    </location>
</feature>
<dbReference type="AlphaFoldDB" id="A0A1H3XFD3"/>
<dbReference type="EMBL" id="FNQT01000001">
    <property type="protein sequence ID" value="SDZ98066.1"/>
    <property type="molecule type" value="Genomic_DNA"/>
</dbReference>
<dbReference type="InterPro" id="IPR000835">
    <property type="entry name" value="HTH_MarR-typ"/>
</dbReference>
<dbReference type="Proteomes" id="UP000236755">
    <property type="component" value="Unassembled WGS sequence"/>
</dbReference>
<reference evidence="2 3" key="1">
    <citation type="submission" date="2016-10" db="EMBL/GenBank/DDBJ databases">
        <authorList>
            <person name="de Groot N.N."/>
        </authorList>
    </citation>
    <scope>NUCLEOTIDE SEQUENCE [LARGE SCALE GENOMIC DNA]</scope>
    <source>
        <strain evidence="2 3">CGMCC 1.8712</strain>
    </source>
</reference>
<dbReference type="OrthoDB" id="275628at2157"/>
<dbReference type="RefSeq" id="WP_092633463.1">
    <property type="nucleotide sequence ID" value="NZ_FNQT01000001.1"/>
</dbReference>
<dbReference type="Pfam" id="PF12802">
    <property type="entry name" value="MarR_2"/>
    <property type="match status" value="1"/>
</dbReference>
<accession>A0A1H3XFD3</accession>
<sequence length="85" mass="9949">MTNEKHEPSEHEERVLEVLKEGRTSADQPWGYTTPSRVAERFNLPRQRVNEAINRLTAAGWIKQVEENDTLIRGLYIFVDDPREN</sequence>
<name>A0A1H3XFD3_9EURY</name>
<dbReference type="GO" id="GO:0003700">
    <property type="term" value="F:DNA-binding transcription factor activity"/>
    <property type="evidence" value="ECO:0007669"/>
    <property type="project" value="InterPro"/>
</dbReference>
<dbReference type="Gene3D" id="1.10.10.10">
    <property type="entry name" value="Winged helix-like DNA-binding domain superfamily/Winged helix DNA-binding domain"/>
    <property type="match status" value="1"/>
</dbReference>
<evidence type="ECO:0000313" key="3">
    <source>
        <dbReference type="Proteomes" id="UP000236755"/>
    </source>
</evidence>
<dbReference type="InterPro" id="IPR036388">
    <property type="entry name" value="WH-like_DNA-bd_sf"/>
</dbReference>
<keyword evidence="3" id="KW-1185">Reference proteome</keyword>
<organism evidence="2 3">
    <name type="scientific">Haloplanus vescus</name>
    <dbReference type="NCBI Taxonomy" id="555874"/>
    <lineage>
        <taxon>Archaea</taxon>
        <taxon>Methanobacteriati</taxon>
        <taxon>Methanobacteriota</taxon>
        <taxon>Stenosarchaea group</taxon>
        <taxon>Halobacteria</taxon>
        <taxon>Halobacteriales</taxon>
        <taxon>Haloferacaceae</taxon>
        <taxon>Haloplanus</taxon>
    </lineage>
</organism>
<gene>
    <name evidence="2" type="ORF">SAMN04488065_1534</name>
</gene>
<proteinExistence type="predicted"/>
<dbReference type="SUPFAM" id="SSF46785">
    <property type="entry name" value="Winged helix' DNA-binding domain"/>
    <property type="match status" value="1"/>
</dbReference>
<protein>
    <submittedName>
        <fullName evidence="2">MarR family protein</fullName>
    </submittedName>
</protein>
<dbReference type="InterPro" id="IPR036390">
    <property type="entry name" value="WH_DNA-bd_sf"/>
</dbReference>
<evidence type="ECO:0000259" key="1">
    <source>
        <dbReference type="Pfam" id="PF12802"/>
    </source>
</evidence>
<evidence type="ECO:0000313" key="2">
    <source>
        <dbReference type="EMBL" id="SDZ98066.1"/>
    </source>
</evidence>